<sequence>MAISEDDPEKAVKLFSALHQSNPGVTLVGVARHISQDALLQVMRAGARDCLITAVDSDRARERVQSLVNEAAAERQQNGEQKRRSITLVVGASSVVDTRFFAQNLASELNDLYPEQRVLAVDTMATENHAFYFDSLSRLSLNDLVNRTDSIDESFVNTALEECRPGLRLLSGQIMADQLSGDTAADLFIAISRLAELFDHLIIRVVEHQSADWLKILGADLSRLMIVANPMVEHVQYVETMLAGTTQLLGSKCQTNVVIDGFDKKATLALADMEKRMGTQASLKLPLDWLNRLDSINAGVPLSALLRRSSYQKGLAEFAKRQYSEQSSGAGALGFFKKRAAGKE</sequence>
<gene>
    <name evidence="1" type="ORF">B9Q17_16885</name>
</gene>
<dbReference type="Proteomes" id="UP000216984">
    <property type="component" value="Unassembled WGS sequence"/>
</dbReference>
<dbReference type="RefSeq" id="WP_094624745.1">
    <property type="nucleotide sequence ID" value="NZ_NEFY01000004.1"/>
</dbReference>
<name>A0A7Z1DVC3_9GAMM</name>
<reference evidence="1 2" key="1">
    <citation type="submission" date="2017-06" db="EMBL/GenBank/DDBJ databases">
        <title>Draft genome sequence of the halophilic bacterium Marinobacter vinifirmus FB1.</title>
        <authorList>
            <person name="Stepanov V.G."/>
            <person name="Roberts D.J."/>
            <person name="Fox G.E."/>
        </authorList>
    </citation>
    <scope>NUCLEOTIDE SEQUENCE [LARGE SCALE GENOMIC DNA]</scope>
    <source>
        <strain evidence="1 2">FB1</strain>
    </source>
</reference>
<dbReference type="AlphaFoldDB" id="A0A7Z1DVC3"/>
<dbReference type="Gene3D" id="3.40.50.2300">
    <property type="match status" value="1"/>
</dbReference>
<keyword evidence="2" id="KW-1185">Reference proteome</keyword>
<comment type="caution">
    <text evidence="1">The sequence shown here is derived from an EMBL/GenBank/DDBJ whole genome shotgun (WGS) entry which is preliminary data.</text>
</comment>
<organism evidence="1 2">
    <name type="scientific">Marinobacter vinifirmus</name>
    <dbReference type="NCBI Taxonomy" id="355591"/>
    <lineage>
        <taxon>Bacteria</taxon>
        <taxon>Pseudomonadati</taxon>
        <taxon>Pseudomonadota</taxon>
        <taxon>Gammaproteobacteria</taxon>
        <taxon>Pseudomonadales</taxon>
        <taxon>Marinobacteraceae</taxon>
        <taxon>Marinobacter</taxon>
    </lineage>
</organism>
<evidence type="ECO:0000313" key="1">
    <source>
        <dbReference type="EMBL" id="OZC36690.1"/>
    </source>
</evidence>
<proteinExistence type="predicted"/>
<dbReference type="EMBL" id="NEFY01000004">
    <property type="protein sequence ID" value="OZC36690.1"/>
    <property type="molecule type" value="Genomic_DNA"/>
</dbReference>
<accession>A0A7Z1DVC3</accession>
<dbReference type="InterPro" id="IPR027417">
    <property type="entry name" value="P-loop_NTPase"/>
</dbReference>
<evidence type="ECO:0008006" key="3">
    <source>
        <dbReference type="Google" id="ProtNLM"/>
    </source>
</evidence>
<protein>
    <recommendedName>
        <fullName evidence="3">Response regulator receiver protein</fullName>
    </recommendedName>
</protein>
<dbReference type="Gene3D" id="3.40.50.300">
    <property type="entry name" value="P-loop containing nucleotide triphosphate hydrolases"/>
    <property type="match status" value="1"/>
</dbReference>
<evidence type="ECO:0000313" key="2">
    <source>
        <dbReference type="Proteomes" id="UP000216984"/>
    </source>
</evidence>